<dbReference type="AlphaFoldDB" id="A0A0W0VQ59"/>
<gene>
    <name evidence="1" type="ORF">Llan_1447</name>
</gene>
<organism evidence="1 2">
    <name type="scientific">Legionella lansingensis</name>
    <dbReference type="NCBI Taxonomy" id="45067"/>
    <lineage>
        <taxon>Bacteria</taxon>
        <taxon>Pseudomonadati</taxon>
        <taxon>Pseudomonadota</taxon>
        <taxon>Gammaproteobacteria</taxon>
        <taxon>Legionellales</taxon>
        <taxon>Legionellaceae</taxon>
        <taxon>Legionella</taxon>
    </lineage>
</organism>
<dbReference type="PATRIC" id="fig|45067.4.peg.1514"/>
<name>A0A0W0VQ59_9GAMM</name>
<protein>
    <submittedName>
        <fullName evidence="1">Uncharacterized protein</fullName>
    </submittedName>
</protein>
<dbReference type="RefSeq" id="WP_051546090.1">
    <property type="nucleotide sequence ID" value="NZ_CAAAJD010000003.1"/>
</dbReference>
<keyword evidence="2" id="KW-1185">Reference proteome</keyword>
<dbReference type="EMBL" id="LNYI01000028">
    <property type="protein sequence ID" value="KTD22184.1"/>
    <property type="molecule type" value="Genomic_DNA"/>
</dbReference>
<evidence type="ECO:0000313" key="2">
    <source>
        <dbReference type="Proteomes" id="UP000054869"/>
    </source>
</evidence>
<dbReference type="eggNOG" id="ENOG5031E72">
    <property type="taxonomic scope" value="Bacteria"/>
</dbReference>
<proteinExistence type="predicted"/>
<comment type="caution">
    <text evidence="1">The sequence shown here is derived from an EMBL/GenBank/DDBJ whole genome shotgun (WGS) entry which is preliminary data.</text>
</comment>
<dbReference type="OrthoDB" id="5651846at2"/>
<accession>A0A0W0VQ59</accession>
<dbReference type="STRING" id="45067.Llan_1447"/>
<sequence length="134" mass="15139">MQGNFSPEDHQFTHLYHSCNRIALDLLVKENEQALYILQYALYLTLNKMLTHSQWSLKYVDEVAMNNIGKAIEPILHCGSWTQDAEHLGFAVAVDFHPGNPVEESAVLTVLKVDKLFTVLSTGSVGKKRGDYFN</sequence>
<dbReference type="Proteomes" id="UP000054869">
    <property type="component" value="Unassembled WGS sequence"/>
</dbReference>
<evidence type="ECO:0000313" key="1">
    <source>
        <dbReference type="EMBL" id="KTD22184.1"/>
    </source>
</evidence>
<reference evidence="1 2" key="1">
    <citation type="submission" date="2015-11" db="EMBL/GenBank/DDBJ databases">
        <title>Genomic analysis of 38 Legionella species identifies large and diverse effector repertoires.</title>
        <authorList>
            <person name="Burstein D."/>
            <person name="Amaro F."/>
            <person name="Zusman T."/>
            <person name="Lifshitz Z."/>
            <person name="Cohen O."/>
            <person name="Gilbert J.A."/>
            <person name="Pupko T."/>
            <person name="Shuman H.A."/>
            <person name="Segal G."/>
        </authorList>
    </citation>
    <scope>NUCLEOTIDE SEQUENCE [LARGE SCALE GENOMIC DNA]</scope>
    <source>
        <strain evidence="1 2">ATCC 49751</strain>
    </source>
</reference>